<dbReference type="Proteomes" id="UP000471190">
    <property type="component" value="Unassembled WGS sequence"/>
</dbReference>
<organism evidence="2 3">
    <name type="scientific">Rhizobium tropici</name>
    <dbReference type="NCBI Taxonomy" id="398"/>
    <lineage>
        <taxon>Bacteria</taxon>
        <taxon>Pseudomonadati</taxon>
        <taxon>Pseudomonadota</taxon>
        <taxon>Alphaproteobacteria</taxon>
        <taxon>Hyphomicrobiales</taxon>
        <taxon>Rhizobiaceae</taxon>
        <taxon>Rhizobium/Agrobacterium group</taxon>
        <taxon>Rhizobium</taxon>
    </lineage>
</organism>
<reference evidence="1 4" key="2">
    <citation type="submission" date="2020-08" db="EMBL/GenBank/DDBJ databases">
        <title>Genomic Encyclopedia of Type Strains, Phase IV (KMG-V): Genome sequencing to study the core and pangenomes of soil and plant-associated prokaryotes.</title>
        <authorList>
            <person name="Whitman W."/>
        </authorList>
    </citation>
    <scope>NUCLEOTIDE SEQUENCE [LARGE SCALE GENOMIC DNA]</scope>
    <source>
        <strain evidence="1 4">SEMIA 4059</strain>
    </source>
</reference>
<proteinExistence type="predicted"/>
<accession>A0A6P1CDC9</accession>
<gene>
    <name evidence="1" type="ORF">GGD45_006215</name>
    <name evidence="2" type="ORF">GXW80_29575</name>
</gene>
<dbReference type="EMBL" id="JAADZA010000065">
    <property type="protein sequence ID" value="NEV15120.1"/>
    <property type="molecule type" value="Genomic_DNA"/>
</dbReference>
<dbReference type="AlphaFoldDB" id="A0A6P1CDC9"/>
<dbReference type="EMBL" id="JACHBF010000039">
    <property type="protein sequence ID" value="MBB6495749.1"/>
    <property type="molecule type" value="Genomic_DNA"/>
</dbReference>
<reference evidence="2 3" key="1">
    <citation type="submission" date="2020-02" db="EMBL/GenBank/DDBJ databases">
        <title>Draft genome sequence of Rhizobium tropici.</title>
        <authorList>
            <person name="Khayi S."/>
            <person name="Jemo M."/>
        </authorList>
    </citation>
    <scope>NUCLEOTIDE SEQUENCE [LARGE SCALE GENOMIC DNA]</scope>
    <source>
        <strain evidence="2 3">A12</strain>
    </source>
</reference>
<evidence type="ECO:0000313" key="4">
    <source>
        <dbReference type="Proteomes" id="UP000526625"/>
    </source>
</evidence>
<comment type="caution">
    <text evidence="2">The sequence shown here is derived from an EMBL/GenBank/DDBJ whole genome shotgun (WGS) entry which is preliminary data.</text>
</comment>
<sequence>MDRNSLTPLGSMEPEEVKAYLQIESEDGSDGTWYAHKDVMVRINAKSRNGLLCYRRFAESPVQKNRDAANLSTTRG</sequence>
<dbReference type="RefSeq" id="WP_041678106.1">
    <property type="nucleotide sequence ID" value="NZ_JAADZA010000065.1"/>
</dbReference>
<dbReference type="Proteomes" id="UP000526625">
    <property type="component" value="Unassembled WGS sequence"/>
</dbReference>
<name>A0A6P1CDC9_RHITR</name>
<keyword evidence="4" id="KW-1185">Reference proteome</keyword>
<evidence type="ECO:0000313" key="1">
    <source>
        <dbReference type="EMBL" id="MBB6495749.1"/>
    </source>
</evidence>
<protein>
    <submittedName>
        <fullName evidence="2">Uncharacterized protein</fullName>
    </submittedName>
</protein>
<evidence type="ECO:0000313" key="2">
    <source>
        <dbReference type="EMBL" id="NEV15120.1"/>
    </source>
</evidence>
<evidence type="ECO:0000313" key="3">
    <source>
        <dbReference type="Proteomes" id="UP000471190"/>
    </source>
</evidence>